<proteinExistence type="predicted"/>
<name>A0A3P7G0G1_TOXCA</name>
<sequence>MQEPIKLIRGLYSRRRVVVSTVKSLLSVIISVVCCFTSRSRKFVCTLRSLAIPAQFRPIRVLFARVVRRK</sequence>
<dbReference type="AlphaFoldDB" id="A0A3P7G0G1"/>
<gene>
    <name evidence="1" type="ORF">TCNE_LOCUS5232</name>
</gene>
<reference evidence="1" key="1">
    <citation type="submission" date="2018-11" db="EMBL/GenBank/DDBJ databases">
        <authorList>
            <consortium name="Pathogen Informatics"/>
        </authorList>
    </citation>
    <scope>NUCLEOTIDE SEQUENCE [LARGE SCALE GENOMIC DNA]</scope>
</reference>
<dbReference type="EMBL" id="UYWY01012125">
    <property type="protein sequence ID" value="VDM34629.1"/>
    <property type="molecule type" value="Genomic_DNA"/>
</dbReference>
<organism evidence="1">
    <name type="scientific">Toxocara canis</name>
    <name type="common">Canine roundworm</name>
    <dbReference type="NCBI Taxonomy" id="6265"/>
    <lineage>
        <taxon>Eukaryota</taxon>
        <taxon>Metazoa</taxon>
        <taxon>Ecdysozoa</taxon>
        <taxon>Nematoda</taxon>
        <taxon>Chromadorea</taxon>
        <taxon>Rhabditida</taxon>
        <taxon>Spirurina</taxon>
        <taxon>Ascaridomorpha</taxon>
        <taxon>Ascaridoidea</taxon>
        <taxon>Toxocaridae</taxon>
        <taxon>Toxocara</taxon>
    </lineage>
</organism>
<accession>A0A3P7G0G1</accession>
<evidence type="ECO:0000313" key="1">
    <source>
        <dbReference type="EMBL" id="VDM34629.1"/>
    </source>
</evidence>
<protein>
    <submittedName>
        <fullName evidence="1">Uncharacterized protein</fullName>
    </submittedName>
</protein>